<keyword evidence="1 5" id="KW-0436">Ligase</keyword>
<keyword evidence="3" id="KW-0067">ATP-binding</keyword>
<accession>A0A8T8K7K6</accession>
<evidence type="ECO:0000256" key="1">
    <source>
        <dbReference type="ARBA" id="ARBA00022598"/>
    </source>
</evidence>
<dbReference type="Pfam" id="PF03099">
    <property type="entry name" value="BPL_LplA_LipB"/>
    <property type="match status" value="1"/>
</dbReference>
<dbReference type="PANTHER" id="PTHR12835:SF5">
    <property type="entry name" value="BIOTIN--PROTEIN LIGASE"/>
    <property type="match status" value="1"/>
</dbReference>
<dbReference type="EMBL" id="CP058560">
    <property type="protein sequence ID" value="QUH23899.1"/>
    <property type="molecule type" value="Genomic_DNA"/>
</dbReference>
<dbReference type="EC" id="6.3.4.15" evidence="5"/>
<dbReference type="Proteomes" id="UP000681041">
    <property type="component" value="Chromosome"/>
</dbReference>
<evidence type="ECO:0000313" key="5">
    <source>
        <dbReference type="EMBL" id="QUH23899.1"/>
    </source>
</evidence>
<evidence type="ECO:0000313" key="6">
    <source>
        <dbReference type="Proteomes" id="UP000681041"/>
    </source>
</evidence>
<dbReference type="PANTHER" id="PTHR12835">
    <property type="entry name" value="BIOTIN PROTEIN LIGASE"/>
    <property type="match status" value="1"/>
</dbReference>
<evidence type="ECO:0000259" key="4">
    <source>
        <dbReference type="PROSITE" id="PS51733"/>
    </source>
</evidence>
<proteinExistence type="inferred from homology"/>
<dbReference type="Pfam" id="PF02237">
    <property type="entry name" value="BPL_C"/>
    <property type="match status" value="1"/>
</dbReference>
<dbReference type="HAMAP" id="MF_00978">
    <property type="entry name" value="Bifunct_BirA"/>
    <property type="match status" value="1"/>
</dbReference>
<dbReference type="GO" id="GO:0005524">
    <property type="term" value="F:ATP binding"/>
    <property type="evidence" value="ECO:0007669"/>
    <property type="project" value="UniProtKB-KW"/>
</dbReference>
<gene>
    <name evidence="5" type="ORF">HYG87_09105</name>
</gene>
<dbReference type="Gene3D" id="2.30.30.100">
    <property type="match status" value="1"/>
</dbReference>
<dbReference type="NCBIfam" id="TIGR00121">
    <property type="entry name" value="birA_ligase"/>
    <property type="match status" value="1"/>
</dbReference>
<dbReference type="Gene3D" id="1.10.10.10">
    <property type="entry name" value="Winged helix-like DNA-binding domain superfamily/Winged helix DNA-binding domain"/>
    <property type="match status" value="1"/>
</dbReference>
<dbReference type="GO" id="GO:0005737">
    <property type="term" value="C:cytoplasm"/>
    <property type="evidence" value="ECO:0007669"/>
    <property type="project" value="TreeGrafter"/>
</dbReference>
<dbReference type="SUPFAM" id="SSF55681">
    <property type="entry name" value="Class II aaRS and biotin synthetases"/>
    <property type="match status" value="1"/>
</dbReference>
<dbReference type="GO" id="GO:0006355">
    <property type="term" value="P:regulation of DNA-templated transcription"/>
    <property type="evidence" value="ECO:0007669"/>
    <property type="project" value="InterPro"/>
</dbReference>
<organism evidence="5 6">
    <name type="scientific">Methanobacterium alkalithermotolerans</name>
    <dbReference type="NCBI Taxonomy" id="2731220"/>
    <lineage>
        <taxon>Archaea</taxon>
        <taxon>Methanobacteriati</taxon>
        <taxon>Methanobacteriota</taxon>
        <taxon>Methanomada group</taxon>
        <taxon>Methanobacteria</taxon>
        <taxon>Methanobacteriales</taxon>
        <taxon>Methanobacteriaceae</taxon>
        <taxon>Methanobacterium</taxon>
    </lineage>
</organism>
<dbReference type="PROSITE" id="PS51733">
    <property type="entry name" value="BPL_LPL_CATALYTIC"/>
    <property type="match status" value="1"/>
</dbReference>
<feature type="domain" description="BPL/LPL catalytic" evidence="4">
    <location>
        <begin position="67"/>
        <end position="257"/>
    </location>
</feature>
<dbReference type="GO" id="GO:0004077">
    <property type="term" value="F:biotin--[biotin carboxyl-carrier protein] ligase activity"/>
    <property type="evidence" value="ECO:0007669"/>
    <property type="project" value="UniProtKB-EC"/>
</dbReference>
<reference evidence="5" key="1">
    <citation type="submission" date="2020-07" db="EMBL/GenBank/DDBJ databases">
        <title>Methanobacterium. sp. MethCan genome.</title>
        <authorList>
            <person name="Postec A."/>
            <person name="Quemeneur M."/>
        </authorList>
    </citation>
    <scope>NUCLEOTIDE SEQUENCE</scope>
    <source>
        <strain evidence="5">MethCAN</strain>
    </source>
</reference>
<dbReference type="InterPro" id="IPR030855">
    <property type="entry name" value="Bifunct_BirA"/>
</dbReference>
<name>A0A8T8K7K6_9EURY</name>
<dbReference type="KEGG" id="meme:HYG87_09105"/>
<dbReference type="InterPro" id="IPR036388">
    <property type="entry name" value="WH-like_DNA-bd_sf"/>
</dbReference>
<protein>
    <submittedName>
        <fullName evidence="5">Biotin--[acetyl-CoA-carboxylase] ligase</fullName>
        <ecNumber evidence="5">6.3.4.15</ecNumber>
    </submittedName>
</protein>
<dbReference type="InterPro" id="IPR004408">
    <property type="entry name" value="Biotin_CoA_COase_ligase"/>
</dbReference>
<dbReference type="RefSeq" id="WP_211532856.1">
    <property type="nucleotide sequence ID" value="NZ_CP058560.1"/>
</dbReference>
<dbReference type="AlphaFoldDB" id="A0A8T8K7K6"/>
<evidence type="ECO:0000256" key="2">
    <source>
        <dbReference type="ARBA" id="ARBA00022741"/>
    </source>
</evidence>
<dbReference type="SUPFAM" id="SSF50037">
    <property type="entry name" value="C-terminal domain of transcriptional repressors"/>
    <property type="match status" value="1"/>
</dbReference>
<dbReference type="GeneID" id="64820920"/>
<dbReference type="Gene3D" id="3.30.930.10">
    <property type="entry name" value="Bira Bifunctional Protein, Domain 2"/>
    <property type="match status" value="1"/>
</dbReference>
<dbReference type="InterPro" id="IPR003142">
    <property type="entry name" value="BPL_C"/>
</dbReference>
<dbReference type="CDD" id="cd16442">
    <property type="entry name" value="BPL"/>
    <property type="match status" value="1"/>
</dbReference>
<evidence type="ECO:0000256" key="3">
    <source>
        <dbReference type="ARBA" id="ARBA00022840"/>
    </source>
</evidence>
<keyword evidence="6" id="KW-1185">Reference proteome</keyword>
<keyword evidence="2" id="KW-0547">Nucleotide-binding</keyword>
<sequence>MQEKLLDILHKNKGKYVFHEELASNLDISPEEVETNIDKLKELGYQFDFSSNLGYRLKESSTLLLPFEIKRDLETKYIGREIHYFSEVDSTNNMAKKLAEKGAEEGTMVIAETQSRGRGRRGKKWISPEGGIWMSTILRPHIPPADAPKLTLMTGVAVAKTLKKEFGLDVGIKWPNDILIGNKKVCGILTEANAKFNTVDYVVVGIGIDANVDTKIFPSEVVHLATSLKKELEEEIDRVKLVQSLSKIFEETYEEFKSGNFPDILNDWRNLSTTIGSYVEVRKRLGKIVRGEAIGITNTGALILELDDNTLRKVISGECIHIEK</sequence>
<dbReference type="InterPro" id="IPR008988">
    <property type="entry name" value="Transcriptional_repressor_C"/>
</dbReference>
<dbReference type="InterPro" id="IPR045864">
    <property type="entry name" value="aa-tRNA-synth_II/BPL/LPL"/>
</dbReference>
<dbReference type="OrthoDB" id="46252at2157"/>
<dbReference type="InterPro" id="IPR004143">
    <property type="entry name" value="BPL_LPL_catalytic"/>
</dbReference>